<evidence type="ECO:0000313" key="3">
    <source>
        <dbReference type="Proteomes" id="UP000735302"/>
    </source>
</evidence>
<organism evidence="2 3">
    <name type="scientific">Plakobranchus ocellatus</name>
    <dbReference type="NCBI Taxonomy" id="259542"/>
    <lineage>
        <taxon>Eukaryota</taxon>
        <taxon>Metazoa</taxon>
        <taxon>Spiralia</taxon>
        <taxon>Lophotrochozoa</taxon>
        <taxon>Mollusca</taxon>
        <taxon>Gastropoda</taxon>
        <taxon>Heterobranchia</taxon>
        <taxon>Euthyneura</taxon>
        <taxon>Panpulmonata</taxon>
        <taxon>Sacoglossa</taxon>
        <taxon>Placobranchoidea</taxon>
        <taxon>Plakobranchidae</taxon>
        <taxon>Plakobranchus</taxon>
    </lineage>
</organism>
<dbReference type="AlphaFoldDB" id="A0AAV3ZH87"/>
<evidence type="ECO:0000313" key="2">
    <source>
        <dbReference type="EMBL" id="GFN94984.1"/>
    </source>
</evidence>
<dbReference type="EMBL" id="BLXT01002484">
    <property type="protein sequence ID" value="GFN94984.1"/>
    <property type="molecule type" value="Genomic_DNA"/>
</dbReference>
<name>A0AAV3ZH87_9GAST</name>
<protein>
    <submittedName>
        <fullName evidence="2">Location of vulva defective 1</fullName>
    </submittedName>
</protein>
<dbReference type="InterPro" id="IPR002859">
    <property type="entry name" value="PKD/REJ-like"/>
</dbReference>
<reference evidence="2 3" key="1">
    <citation type="journal article" date="2021" name="Elife">
        <title>Chloroplast acquisition without the gene transfer in kleptoplastic sea slugs, Plakobranchus ocellatus.</title>
        <authorList>
            <person name="Maeda T."/>
            <person name="Takahashi S."/>
            <person name="Yoshida T."/>
            <person name="Shimamura S."/>
            <person name="Takaki Y."/>
            <person name="Nagai Y."/>
            <person name="Toyoda A."/>
            <person name="Suzuki Y."/>
            <person name="Arimoto A."/>
            <person name="Ishii H."/>
            <person name="Satoh N."/>
            <person name="Nishiyama T."/>
            <person name="Hasebe M."/>
            <person name="Maruyama T."/>
            <person name="Minagawa J."/>
            <person name="Obokata J."/>
            <person name="Shigenobu S."/>
        </authorList>
    </citation>
    <scope>NUCLEOTIDE SEQUENCE [LARGE SCALE GENOMIC DNA]</scope>
</reference>
<sequence length="378" mass="42512">MEDPWFFASHNYIVKLTDNLSVKRYALSHILLIVGLNSQYLALESKLFKTYGTRSDEFNIRCNINNGDSNIVLFTNIWLNKPPIGGNCSIEPLVAIATPLPSPQWRVVCEGWEDSDSIEEFSFFSFFGASEAEKVINSFPVRGTHHVALDEQLILPVGPRYRDYHQDVWVSVRDSLNAVTIYWIETLQVLPPTSDSVDESIRSILDDPNSDFFAEIEVEDQETVLPPTSDSVDESIRSILDDPNSDFFAEIEVEDQETVVETALSLASMMTTMAVSAKEEYEACQVAGNMIATGYGEYDQDQIASSTESEGECDAGKQYEADRQRNDRIELREHLIDVAETLSLEDIDSIRGVSNLLSQIVLVPTEVAYESQVFYILL</sequence>
<comment type="caution">
    <text evidence="2">The sequence shown here is derived from an EMBL/GenBank/DDBJ whole genome shotgun (WGS) entry which is preliminary data.</text>
</comment>
<keyword evidence="3" id="KW-1185">Reference proteome</keyword>
<gene>
    <name evidence="2" type="ORF">PoB_002149000</name>
</gene>
<feature type="domain" description="PKD/REJ-like" evidence="1">
    <location>
        <begin position="35"/>
        <end position="224"/>
    </location>
</feature>
<dbReference type="Proteomes" id="UP000735302">
    <property type="component" value="Unassembled WGS sequence"/>
</dbReference>
<proteinExistence type="predicted"/>
<accession>A0AAV3ZH87</accession>
<evidence type="ECO:0000259" key="1">
    <source>
        <dbReference type="Pfam" id="PF02010"/>
    </source>
</evidence>
<dbReference type="Pfam" id="PF02010">
    <property type="entry name" value="REJ"/>
    <property type="match status" value="1"/>
</dbReference>